<proteinExistence type="predicted"/>
<dbReference type="AlphaFoldDB" id="A0A2P2PNP8"/>
<organism evidence="1">
    <name type="scientific">Rhizophora mucronata</name>
    <name type="common">Asiatic mangrove</name>
    <dbReference type="NCBI Taxonomy" id="61149"/>
    <lineage>
        <taxon>Eukaryota</taxon>
        <taxon>Viridiplantae</taxon>
        <taxon>Streptophyta</taxon>
        <taxon>Embryophyta</taxon>
        <taxon>Tracheophyta</taxon>
        <taxon>Spermatophyta</taxon>
        <taxon>Magnoliopsida</taxon>
        <taxon>eudicotyledons</taxon>
        <taxon>Gunneridae</taxon>
        <taxon>Pentapetalae</taxon>
        <taxon>rosids</taxon>
        <taxon>fabids</taxon>
        <taxon>Malpighiales</taxon>
        <taxon>Rhizophoraceae</taxon>
        <taxon>Rhizophora</taxon>
    </lineage>
</organism>
<reference evidence="1" key="1">
    <citation type="submission" date="2018-02" db="EMBL/GenBank/DDBJ databases">
        <title>Rhizophora mucronata_Transcriptome.</title>
        <authorList>
            <person name="Meera S.P."/>
            <person name="Sreeshan A."/>
            <person name="Augustine A."/>
        </authorList>
    </citation>
    <scope>NUCLEOTIDE SEQUENCE</scope>
    <source>
        <tissue evidence="1">Leaf</tissue>
    </source>
</reference>
<protein>
    <submittedName>
        <fullName evidence="1">Uncharacterized protein</fullName>
    </submittedName>
</protein>
<accession>A0A2P2PNP8</accession>
<dbReference type="EMBL" id="GGEC01075888">
    <property type="protein sequence ID" value="MBX56372.1"/>
    <property type="molecule type" value="Transcribed_RNA"/>
</dbReference>
<sequence length="29" mass="3363">MKGAIIFCKMEENNDMSHSRFSWLSISSL</sequence>
<evidence type="ECO:0000313" key="1">
    <source>
        <dbReference type="EMBL" id="MBX56372.1"/>
    </source>
</evidence>
<name>A0A2P2PNP8_RHIMU</name>